<reference evidence="3" key="1">
    <citation type="submission" date="2025-08" db="UniProtKB">
        <authorList>
            <consortium name="RefSeq"/>
        </authorList>
    </citation>
    <scope>IDENTIFICATION</scope>
    <source>
        <tissue evidence="3">Blood</tissue>
    </source>
</reference>
<protein>
    <submittedName>
        <fullName evidence="3">Cornifelin-like</fullName>
    </submittedName>
</protein>
<gene>
    <name evidence="3" type="primary">LOC129343168</name>
</gene>
<dbReference type="Proteomes" id="UP001190640">
    <property type="component" value="Chromosome 15"/>
</dbReference>
<comment type="similarity">
    <text evidence="1">Belongs to the cornifelin family.</text>
</comment>
<evidence type="ECO:0000256" key="1">
    <source>
        <dbReference type="ARBA" id="ARBA00009024"/>
    </source>
</evidence>
<dbReference type="RefSeq" id="XP_054855203.1">
    <property type="nucleotide sequence ID" value="XM_054999228.1"/>
</dbReference>
<dbReference type="KEGG" id="emc:129343168"/>
<dbReference type="InterPro" id="IPR006461">
    <property type="entry name" value="PLAC_motif_containing"/>
</dbReference>
<keyword evidence="2" id="KW-1185">Reference proteome</keyword>
<organism evidence="2 3">
    <name type="scientific">Eublepharis macularius</name>
    <name type="common">Leopard gecko</name>
    <name type="synonym">Cyrtodactylus macularius</name>
    <dbReference type="NCBI Taxonomy" id="481883"/>
    <lineage>
        <taxon>Eukaryota</taxon>
        <taxon>Metazoa</taxon>
        <taxon>Chordata</taxon>
        <taxon>Craniata</taxon>
        <taxon>Vertebrata</taxon>
        <taxon>Euteleostomi</taxon>
        <taxon>Lepidosauria</taxon>
        <taxon>Squamata</taxon>
        <taxon>Bifurcata</taxon>
        <taxon>Gekkota</taxon>
        <taxon>Eublepharidae</taxon>
        <taxon>Eublepharinae</taxon>
        <taxon>Eublepharis</taxon>
    </lineage>
</organism>
<dbReference type="GeneID" id="129343168"/>
<accession>A0AA97KE13</accession>
<dbReference type="NCBIfam" id="TIGR01571">
    <property type="entry name" value="A_thal_Cys_rich"/>
    <property type="match status" value="1"/>
</dbReference>
<evidence type="ECO:0000313" key="2">
    <source>
        <dbReference type="Proteomes" id="UP001190640"/>
    </source>
</evidence>
<evidence type="ECO:0000313" key="3">
    <source>
        <dbReference type="RefSeq" id="XP_054855203.1"/>
    </source>
</evidence>
<name>A0AA97KE13_EUBMA</name>
<sequence length="114" mass="12369">MASPPCPVTTQPSAIGRCCPCPYRDWKTDLLDCCADKPICLCGIFLPCLLACKVGVEYGECFCVPFIPGALVAMRTGLREQLRIKGCVFCDLVAFCCCCPCALCQMARELESPC</sequence>
<dbReference type="Pfam" id="PF04749">
    <property type="entry name" value="PLAC8"/>
    <property type="match status" value="1"/>
</dbReference>
<dbReference type="AlphaFoldDB" id="A0AA97KE13"/>
<proteinExistence type="inferred from homology"/>
<dbReference type="PANTHER" id="PTHR15907">
    <property type="entry name" value="DUF614 FAMILY PROTEIN-RELATED"/>
    <property type="match status" value="1"/>
</dbReference>